<gene>
    <name evidence="2" type="ORF">DMP03_10760</name>
    <name evidence="3" type="ORF">DP108_06155</name>
</gene>
<dbReference type="Proteomes" id="UP000326302">
    <property type="component" value="Unassembled WGS sequence"/>
</dbReference>
<reference evidence="4 5" key="1">
    <citation type="submission" date="2019-10" db="EMBL/GenBank/DDBJ databases">
        <title>Unraveling microbial dark matter from salterns through culturing: the case of the genus Halosegnis.</title>
        <authorList>
            <person name="Duran-Viseras A."/>
            <person name="Andrei A.-S."/>
            <person name="Vera-Gargallo B."/>
            <person name="Ghai R."/>
            <person name="Sanchez-Porro C."/>
            <person name="Ventosa A."/>
        </authorList>
    </citation>
    <scope>NUCLEOTIDE SEQUENCE [LARGE SCALE GENOMIC DNA]</scope>
    <source>
        <strain evidence="2 5">F17-44</strain>
        <strain evidence="3 4">F19-13</strain>
    </source>
</reference>
<dbReference type="RefSeq" id="WP_152120669.1">
    <property type="nucleotide sequence ID" value="NZ_QJOW01000004.1"/>
</dbReference>
<evidence type="ECO:0000313" key="5">
    <source>
        <dbReference type="Proteomes" id="UP000326302"/>
    </source>
</evidence>
<dbReference type="EMBL" id="QMDY01000003">
    <property type="protein sequence ID" value="KAB7518748.1"/>
    <property type="molecule type" value="Genomic_DNA"/>
</dbReference>
<dbReference type="OrthoDB" id="382621at2157"/>
<evidence type="ECO:0000256" key="1">
    <source>
        <dbReference type="SAM" id="MobiDB-lite"/>
    </source>
</evidence>
<feature type="compositionally biased region" description="Acidic residues" evidence="1">
    <location>
        <begin position="64"/>
        <end position="75"/>
    </location>
</feature>
<accession>A0A5N5U6W9</accession>
<comment type="caution">
    <text evidence="2">The sequence shown here is derived from an EMBL/GenBank/DDBJ whole genome shotgun (WGS) entry which is preliminary data.</text>
</comment>
<organism evidence="2 5">
    <name type="scientific">Halosegnis rubeus</name>
    <dbReference type="NCBI Taxonomy" id="2212850"/>
    <lineage>
        <taxon>Archaea</taxon>
        <taxon>Methanobacteriati</taxon>
        <taxon>Methanobacteriota</taxon>
        <taxon>Stenosarchaea group</taxon>
        <taxon>Halobacteria</taxon>
        <taxon>Halobacteriales</taxon>
        <taxon>Natronomonadaceae</taxon>
        <taxon>Halosegnis</taxon>
    </lineage>
</organism>
<protein>
    <submittedName>
        <fullName evidence="2">Uncharacterized protein</fullName>
    </submittedName>
</protein>
<sequence>MTLLDRIQQWLFGTGDGESPESDMTESASEETGEPRLDPDNVSQTRSQSDDDAVSQLQEIKEDSGDDEESPPGLE</sequence>
<dbReference type="Proteomes" id="UP000326207">
    <property type="component" value="Unassembled WGS sequence"/>
</dbReference>
<evidence type="ECO:0000313" key="4">
    <source>
        <dbReference type="Proteomes" id="UP000326207"/>
    </source>
</evidence>
<dbReference type="EMBL" id="QJOW01000004">
    <property type="protein sequence ID" value="KAB7514340.1"/>
    <property type="molecule type" value="Genomic_DNA"/>
</dbReference>
<evidence type="ECO:0000313" key="3">
    <source>
        <dbReference type="EMBL" id="KAB7518748.1"/>
    </source>
</evidence>
<dbReference type="AlphaFoldDB" id="A0A5N5U6W9"/>
<evidence type="ECO:0000313" key="2">
    <source>
        <dbReference type="EMBL" id="KAB7514340.1"/>
    </source>
</evidence>
<feature type="compositionally biased region" description="Acidic residues" evidence="1">
    <location>
        <begin position="18"/>
        <end position="32"/>
    </location>
</feature>
<name>A0A5N5U6W9_9EURY</name>
<feature type="region of interest" description="Disordered" evidence="1">
    <location>
        <begin position="1"/>
        <end position="75"/>
    </location>
</feature>
<proteinExistence type="predicted"/>
<accession>A0A5N5UJ63</accession>